<dbReference type="PROSITE" id="PS00552">
    <property type="entry name" value="HTH_MERR_1"/>
    <property type="match status" value="1"/>
</dbReference>
<feature type="domain" description="HTH merR-type" evidence="2">
    <location>
        <begin position="1"/>
        <end position="69"/>
    </location>
</feature>
<evidence type="ECO:0000313" key="4">
    <source>
        <dbReference type="Proteomes" id="UP000252770"/>
    </source>
</evidence>
<dbReference type="Gene3D" id="1.25.10.10">
    <property type="entry name" value="Leucine-rich Repeat Variant"/>
    <property type="match status" value="1"/>
</dbReference>
<dbReference type="RefSeq" id="WP_114126957.1">
    <property type="nucleotide sequence ID" value="NZ_QOUI01000007.1"/>
</dbReference>
<dbReference type="PROSITE" id="PS50937">
    <property type="entry name" value="HTH_MERR_2"/>
    <property type="match status" value="1"/>
</dbReference>
<dbReference type="InterPro" id="IPR004155">
    <property type="entry name" value="PBS_lyase_HEAT"/>
</dbReference>
<dbReference type="GO" id="GO:0003700">
    <property type="term" value="F:DNA-binding transcription factor activity"/>
    <property type="evidence" value="ECO:0007669"/>
    <property type="project" value="InterPro"/>
</dbReference>
<dbReference type="InterPro" id="IPR000551">
    <property type="entry name" value="MerR-type_HTH_dom"/>
</dbReference>
<dbReference type="SMART" id="SM00422">
    <property type="entry name" value="HTH_MERR"/>
    <property type="match status" value="1"/>
</dbReference>
<dbReference type="PRINTS" id="PR00040">
    <property type="entry name" value="HTHMERR"/>
</dbReference>
<dbReference type="GO" id="GO:0003677">
    <property type="term" value="F:DNA binding"/>
    <property type="evidence" value="ECO:0007669"/>
    <property type="project" value="UniProtKB-KW"/>
</dbReference>
<dbReference type="InterPro" id="IPR016024">
    <property type="entry name" value="ARM-type_fold"/>
</dbReference>
<dbReference type="Pfam" id="PF13646">
    <property type="entry name" value="HEAT_2"/>
    <property type="match status" value="1"/>
</dbReference>
<gene>
    <name evidence="3" type="ORF">DT076_12180</name>
</gene>
<accession>A0A367YVV9</accession>
<keyword evidence="1 3" id="KW-0238">DNA-binding</keyword>
<keyword evidence="4" id="KW-1185">Reference proteome</keyword>
<evidence type="ECO:0000313" key="3">
    <source>
        <dbReference type="EMBL" id="RCK69101.1"/>
    </source>
</evidence>
<dbReference type="Proteomes" id="UP000252770">
    <property type="component" value="Unassembled WGS sequence"/>
</dbReference>
<comment type="caution">
    <text evidence="3">The sequence shown here is derived from an EMBL/GenBank/DDBJ whole genome shotgun (WGS) entry which is preliminary data.</text>
</comment>
<dbReference type="InterPro" id="IPR009061">
    <property type="entry name" value="DNA-bd_dom_put_sf"/>
</dbReference>
<dbReference type="EMBL" id="QOUI01000007">
    <property type="protein sequence ID" value="RCK69101.1"/>
    <property type="molecule type" value="Genomic_DNA"/>
</dbReference>
<dbReference type="InterPro" id="IPR047057">
    <property type="entry name" value="MerR_fam"/>
</dbReference>
<dbReference type="SUPFAM" id="SSF46955">
    <property type="entry name" value="Putative DNA-binding domain"/>
    <property type="match status" value="1"/>
</dbReference>
<dbReference type="AlphaFoldDB" id="A0A367YVV9"/>
<evidence type="ECO:0000259" key="2">
    <source>
        <dbReference type="PROSITE" id="PS50937"/>
    </source>
</evidence>
<reference evidence="3 4" key="1">
    <citation type="submission" date="2018-07" db="EMBL/GenBank/DDBJ databases">
        <title>Desertimonas flava gen. nov. sp. nov.</title>
        <authorList>
            <person name="Liu S."/>
        </authorList>
    </citation>
    <scope>NUCLEOTIDE SEQUENCE [LARGE SCALE GENOMIC DNA]</scope>
    <source>
        <strain evidence="3 4">16Sb5-5</strain>
    </source>
</reference>
<dbReference type="PANTHER" id="PTHR30204">
    <property type="entry name" value="REDOX-CYCLING DRUG-SENSING TRANSCRIPTIONAL ACTIVATOR SOXR"/>
    <property type="match status" value="1"/>
</dbReference>
<dbReference type="SMART" id="SM00567">
    <property type="entry name" value="EZ_HEAT"/>
    <property type="match status" value="3"/>
</dbReference>
<dbReference type="SUPFAM" id="SSF48371">
    <property type="entry name" value="ARM repeat"/>
    <property type="match status" value="1"/>
</dbReference>
<sequence length="332" mass="34774">MLIGEVAERSGISARMLRHYDRIGLVSPSGRSSAGYRRYAEDDVRRLFQVEALRALGLTLEEVGEALADLTFDPATVVDQLLARTRERLAREQELLRRLERVRGSDPTAWSDVLRTIALLRGLDAASPSARQRSVLSLAGDDRHGGVLVEAVLGEDDPVVAGALHWALAQAGESVVPALADALGSPETARRHRALAALTRLGSPDAEAVLAAASGSGDPVVSARGTLALGRRGGAEAVAGLVALVAAGSDDVEATDVLQALAVEHGLAEAVTRAVAERLDDADPPARQRLAGALGVLPGAPARARLTALRDDPDPLVARTAAFWLAERPDAP</sequence>
<organism evidence="3 4">
    <name type="scientific">Desertihabitans brevis</name>
    <dbReference type="NCBI Taxonomy" id="2268447"/>
    <lineage>
        <taxon>Bacteria</taxon>
        <taxon>Bacillati</taxon>
        <taxon>Actinomycetota</taxon>
        <taxon>Actinomycetes</taxon>
        <taxon>Propionibacteriales</taxon>
        <taxon>Propionibacteriaceae</taxon>
        <taxon>Desertihabitans</taxon>
    </lineage>
</organism>
<dbReference type="Gene3D" id="1.10.1660.10">
    <property type="match status" value="1"/>
</dbReference>
<dbReference type="InterPro" id="IPR011989">
    <property type="entry name" value="ARM-like"/>
</dbReference>
<dbReference type="Pfam" id="PF00376">
    <property type="entry name" value="MerR"/>
    <property type="match status" value="1"/>
</dbReference>
<proteinExistence type="predicted"/>
<dbReference type="PANTHER" id="PTHR30204:SF93">
    <property type="entry name" value="HTH MERR-TYPE DOMAIN-CONTAINING PROTEIN"/>
    <property type="match status" value="1"/>
</dbReference>
<name>A0A367YVV9_9ACTN</name>
<evidence type="ECO:0000256" key="1">
    <source>
        <dbReference type="ARBA" id="ARBA00023125"/>
    </source>
</evidence>
<dbReference type="CDD" id="cd01106">
    <property type="entry name" value="HTH_TipAL-Mta"/>
    <property type="match status" value="1"/>
</dbReference>
<protein>
    <submittedName>
        <fullName evidence="3">MerR family DNA-binding transcriptional regulator</fullName>
    </submittedName>
</protein>